<proteinExistence type="predicted"/>
<dbReference type="STRING" id="78245.Xaut_3397"/>
<name>A7IKT3_XANP2</name>
<sequence length="120" mass="13075">MKPRTLIAASLLLSTAGLGVVLAATQADHLGHRFRTHHDREEAAAPRPLRVAQKDRERGEDERHQGRRHHAEDDDDDDDDDDDEGGRRGAIPQAGPADPGAPVPDNGLFNGKARPKVEVQ</sequence>
<feature type="compositionally biased region" description="Low complexity" evidence="1">
    <location>
        <begin position="89"/>
        <end position="107"/>
    </location>
</feature>
<dbReference type="OrthoDB" id="1354520at28211"/>
<evidence type="ECO:0000256" key="1">
    <source>
        <dbReference type="SAM" id="MobiDB-lite"/>
    </source>
</evidence>
<reference evidence="3 4" key="1">
    <citation type="submission" date="2007-07" db="EMBL/GenBank/DDBJ databases">
        <title>Complete sequence of chromosome of Xanthobacter autotrophicus Py2.</title>
        <authorList>
            <consortium name="US DOE Joint Genome Institute"/>
            <person name="Copeland A."/>
            <person name="Lucas S."/>
            <person name="Lapidus A."/>
            <person name="Barry K."/>
            <person name="Glavina del Rio T."/>
            <person name="Hammon N."/>
            <person name="Israni S."/>
            <person name="Dalin E."/>
            <person name="Tice H."/>
            <person name="Pitluck S."/>
            <person name="Sims D."/>
            <person name="Brettin T."/>
            <person name="Bruce D."/>
            <person name="Detter J.C."/>
            <person name="Han C."/>
            <person name="Tapia R."/>
            <person name="Brainard J."/>
            <person name="Schmutz J."/>
            <person name="Larimer F."/>
            <person name="Land M."/>
            <person name="Hauser L."/>
            <person name="Kyrpides N."/>
            <person name="Kim E."/>
            <person name="Ensigns S.A."/>
            <person name="Richardson P."/>
        </authorList>
    </citation>
    <scope>NUCLEOTIDE SEQUENCE [LARGE SCALE GENOMIC DNA]</scope>
    <source>
        <strain evidence="4">ATCC BAA-1158 / Py2</strain>
    </source>
</reference>
<keyword evidence="2" id="KW-0732">Signal</keyword>
<feature type="compositionally biased region" description="Basic and acidic residues" evidence="1">
    <location>
        <begin position="52"/>
        <end position="64"/>
    </location>
</feature>
<keyword evidence="4" id="KW-1185">Reference proteome</keyword>
<feature type="chain" id="PRO_5002710269" evidence="2">
    <location>
        <begin position="24"/>
        <end position="120"/>
    </location>
</feature>
<accession>A7IKT3</accession>
<dbReference type="AlphaFoldDB" id="A7IKT3"/>
<evidence type="ECO:0000256" key="2">
    <source>
        <dbReference type="SAM" id="SignalP"/>
    </source>
</evidence>
<dbReference type="EMBL" id="CP000781">
    <property type="protein sequence ID" value="ABS68626.1"/>
    <property type="molecule type" value="Genomic_DNA"/>
</dbReference>
<organism evidence="3 4">
    <name type="scientific">Xanthobacter autotrophicus (strain ATCC BAA-1158 / Py2)</name>
    <dbReference type="NCBI Taxonomy" id="78245"/>
    <lineage>
        <taxon>Bacteria</taxon>
        <taxon>Pseudomonadati</taxon>
        <taxon>Pseudomonadota</taxon>
        <taxon>Alphaproteobacteria</taxon>
        <taxon>Hyphomicrobiales</taxon>
        <taxon>Xanthobacteraceae</taxon>
        <taxon>Xanthobacter</taxon>
    </lineage>
</organism>
<feature type="region of interest" description="Disordered" evidence="1">
    <location>
        <begin position="33"/>
        <end position="120"/>
    </location>
</feature>
<evidence type="ECO:0000313" key="3">
    <source>
        <dbReference type="EMBL" id="ABS68626.1"/>
    </source>
</evidence>
<evidence type="ECO:0000313" key="4">
    <source>
        <dbReference type="Proteomes" id="UP000002417"/>
    </source>
</evidence>
<feature type="compositionally biased region" description="Acidic residues" evidence="1">
    <location>
        <begin position="73"/>
        <end position="84"/>
    </location>
</feature>
<dbReference type="Proteomes" id="UP000002417">
    <property type="component" value="Chromosome"/>
</dbReference>
<dbReference type="eggNOG" id="ENOG5033FBS">
    <property type="taxonomic scope" value="Bacteria"/>
</dbReference>
<dbReference type="KEGG" id="xau:Xaut_3397"/>
<gene>
    <name evidence="3" type="ordered locus">Xaut_3397</name>
</gene>
<dbReference type="HOGENOM" id="CLU_2118178_0_0_5"/>
<feature type="signal peptide" evidence="2">
    <location>
        <begin position="1"/>
        <end position="23"/>
    </location>
</feature>
<protein>
    <submittedName>
        <fullName evidence="3">Uncharacterized protein</fullName>
    </submittedName>
</protein>